<evidence type="ECO:0000259" key="8">
    <source>
        <dbReference type="PROSITE" id="PS50103"/>
    </source>
</evidence>
<dbReference type="InterPro" id="IPR047021">
    <property type="entry name" value="REXO1/3/4-like"/>
</dbReference>
<feature type="domain" description="C3H1-type" evidence="8">
    <location>
        <begin position="138"/>
        <end position="165"/>
    </location>
</feature>
<dbReference type="Pfam" id="PF18044">
    <property type="entry name" value="zf-CCCH_4"/>
    <property type="match status" value="1"/>
</dbReference>
<dbReference type="SUPFAM" id="SSF53098">
    <property type="entry name" value="Ribonuclease H-like"/>
    <property type="match status" value="1"/>
</dbReference>
<comment type="caution">
    <text evidence="9">The sequence shown here is derived from an EMBL/GenBank/DDBJ whole genome shotgun (WGS) entry which is preliminary data.</text>
</comment>
<dbReference type="EMBL" id="CAKKNE010000006">
    <property type="protein sequence ID" value="CAH0379586.1"/>
    <property type="molecule type" value="Genomic_DNA"/>
</dbReference>
<keyword evidence="1" id="KW-0540">Nuclease</keyword>
<dbReference type="GO" id="GO:0003676">
    <property type="term" value="F:nucleic acid binding"/>
    <property type="evidence" value="ECO:0007669"/>
    <property type="project" value="InterPro"/>
</dbReference>
<keyword evidence="10" id="KW-1185">Reference proteome</keyword>
<keyword evidence="2 6" id="KW-0479">Metal-binding</keyword>
<feature type="compositionally biased region" description="Low complexity" evidence="7">
    <location>
        <begin position="24"/>
        <end position="57"/>
    </location>
</feature>
<dbReference type="GO" id="GO:0005634">
    <property type="term" value="C:nucleus"/>
    <property type="evidence" value="ECO:0007669"/>
    <property type="project" value="TreeGrafter"/>
</dbReference>
<dbReference type="GO" id="GO:0008270">
    <property type="term" value="F:zinc ion binding"/>
    <property type="evidence" value="ECO:0007669"/>
    <property type="project" value="UniProtKB-KW"/>
</dbReference>
<dbReference type="AlphaFoldDB" id="A0A8J2T330"/>
<dbReference type="InterPro" id="IPR036397">
    <property type="entry name" value="RNaseH_sf"/>
</dbReference>
<evidence type="ECO:0000313" key="10">
    <source>
        <dbReference type="Proteomes" id="UP000789595"/>
    </source>
</evidence>
<accession>A0A8J2T330</accession>
<dbReference type="SMART" id="SM00356">
    <property type="entry name" value="ZnF_C3H1"/>
    <property type="match status" value="2"/>
</dbReference>
<keyword evidence="3 6" id="KW-0863">Zinc-finger</keyword>
<dbReference type="SMART" id="SM00479">
    <property type="entry name" value="EXOIII"/>
    <property type="match status" value="1"/>
</dbReference>
<keyword evidence="4" id="KW-0378">Hydrolase</keyword>
<keyword evidence="5 6" id="KW-0862">Zinc</keyword>
<feature type="zinc finger region" description="C3H1-type" evidence="6">
    <location>
        <begin position="86"/>
        <end position="113"/>
    </location>
</feature>
<evidence type="ECO:0000256" key="3">
    <source>
        <dbReference type="ARBA" id="ARBA00022771"/>
    </source>
</evidence>
<dbReference type="GO" id="GO:0004527">
    <property type="term" value="F:exonuclease activity"/>
    <property type="evidence" value="ECO:0007669"/>
    <property type="project" value="InterPro"/>
</dbReference>
<reference evidence="9" key="1">
    <citation type="submission" date="2021-11" db="EMBL/GenBank/DDBJ databases">
        <authorList>
            <consortium name="Genoscope - CEA"/>
            <person name="William W."/>
        </authorList>
    </citation>
    <scope>NUCLEOTIDE SEQUENCE</scope>
</reference>
<dbReference type="Gene3D" id="4.10.1000.10">
    <property type="entry name" value="Zinc finger, CCCH-type"/>
    <property type="match status" value="1"/>
</dbReference>
<dbReference type="Pfam" id="PF00642">
    <property type="entry name" value="zf-CCCH"/>
    <property type="match status" value="1"/>
</dbReference>
<evidence type="ECO:0000256" key="1">
    <source>
        <dbReference type="ARBA" id="ARBA00022722"/>
    </source>
</evidence>
<sequence length="401" mass="41851">MAALAETPAPPTTTTITDVTARATNAAATVPPATVAPATQPKAGPSGATPPSATAPGPARPPAPPPTAGPSRGAASPRAAGTSRPGRAQTPCVFFAKGSCRNGAHCPFAHIKAEELPDVSKLEVKEEPQAPDSPPRRPSGVAICRFFAQGLCRNGANCRFSHGETKQTATGPALSAETSLLLRRLETGELPMYALDVECVATGKTHNDRAVAQIGLVDAYGRCVLNVYVKPKKEVVSYLTPLTGLTAALIDERGVPLEEAIRVLRSRLPSSAALVGTNIGQDAKWLGLTAPGDCALLVDLAALFRAWDGSRYVYFSQDHCAKVWLGAVRPPNVAHDAVGDAAVSMALLGCYMRMPDSAKAQCHARALATPRDPSFAVKHPSFEGVCQGNRRLCTCGAPHFS</sequence>
<protein>
    <recommendedName>
        <fullName evidence="8">C3H1-type domain-containing protein</fullName>
    </recommendedName>
</protein>
<dbReference type="OrthoDB" id="16516at2759"/>
<feature type="compositionally biased region" description="Pro residues" evidence="7">
    <location>
        <begin position="58"/>
        <end position="68"/>
    </location>
</feature>
<evidence type="ECO:0000256" key="6">
    <source>
        <dbReference type="PROSITE-ProRule" id="PRU00723"/>
    </source>
</evidence>
<dbReference type="InterPro" id="IPR000571">
    <property type="entry name" value="Znf_CCCH"/>
</dbReference>
<dbReference type="Gene3D" id="2.30.30.1190">
    <property type="match status" value="1"/>
</dbReference>
<dbReference type="SUPFAM" id="SSF90229">
    <property type="entry name" value="CCCH zinc finger"/>
    <property type="match status" value="2"/>
</dbReference>
<feature type="domain" description="C3H1-type" evidence="8">
    <location>
        <begin position="86"/>
        <end position="113"/>
    </location>
</feature>
<dbReference type="Gene3D" id="3.30.420.10">
    <property type="entry name" value="Ribonuclease H-like superfamily/Ribonuclease H"/>
    <property type="match status" value="1"/>
</dbReference>
<evidence type="ECO:0000256" key="7">
    <source>
        <dbReference type="SAM" id="MobiDB-lite"/>
    </source>
</evidence>
<dbReference type="PANTHER" id="PTHR12801:SF159">
    <property type="entry name" value="C3H1-TYPE DOMAIN-CONTAINING PROTEIN"/>
    <property type="match status" value="1"/>
</dbReference>
<dbReference type="InterPro" id="IPR041367">
    <property type="entry name" value="Znf-CCCH_4"/>
</dbReference>
<evidence type="ECO:0000256" key="5">
    <source>
        <dbReference type="ARBA" id="ARBA00022833"/>
    </source>
</evidence>
<proteinExistence type="predicted"/>
<dbReference type="Proteomes" id="UP000789595">
    <property type="component" value="Unassembled WGS sequence"/>
</dbReference>
<organism evidence="9 10">
    <name type="scientific">Pelagomonas calceolata</name>
    <dbReference type="NCBI Taxonomy" id="35677"/>
    <lineage>
        <taxon>Eukaryota</taxon>
        <taxon>Sar</taxon>
        <taxon>Stramenopiles</taxon>
        <taxon>Ochrophyta</taxon>
        <taxon>Pelagophyceae</taxon>
        <taxon>Pelagomonadales</taxon>
        <taxon>Pelagomonadaceae</taxon>
        <taxon>Pelagomonas</taxon>
    </lineage>
</organism>
<evidence type="ECO:0000313" key="9">
    <source>
        <dbReference type="EMBL" id="CAH0379586.1"/>
    </source>
</evidence>
<dbReference type="InterPro" id="IPR013520">
    <property type="entry name" value="Ribonucl_H"/>
</dbReference>
<dbReference type="InterPro" id="IPR012337">
    <property type="entry name" value="RNaseH-like_sf"/>
</dbReference>
<feature type="zinc finger region" description="C3H1-type" evidence="6">
    <location>
        <begin position="138"/>
        <end position="165"/>
    </location>
</feature>
<dbReference type="InterPro" id="IPR036855">
    <property type="entry name" value="Znf_CCCH_sf"/>
</dbReference>
<feature type="region of interest" description="Disordered" evidence="7">
    <location>
        <begin position="24"/>
        <end position="88"/>
    </location>
</feature>
<evidence type="ECO:0000256" key="4">
    <source>
        <dbReference type="ARBA" id="ARBA00022801"/>
    </source>
</evidence>
<name>A0A8J2T330_9STRA</name>
<evidence type="ECO:0000256" key="2">
    <source>
        <dbReference type="ARBA" id="ARBA00022723"/>
    </source>
</evidence>
<dbReference type="PANTHER" id="PTHR12801">
    <property type="entry name" value="RNA EXONUCLEASE REXO1 / RECO3 FAMILY MEMBER-RELATED"/>
    <property type="match status" value="1"/>
</dbReference>
<dbReference type="PROSITE" id="PS50103">
    <property type="entry name" value="ZF_C3H1"/>
    <property type="match status" value="2"/>
</dbReference>
<gene>
    <name evidence="9" type="ORF">PECAL_6P12150</name>
</gene>